<dbReference type="InterPro" id="IPR012951">
    <property type="entry name" value="BBE"/>
</dbReference>
<dbReference type="InterPro" id="IPR016166">
    <property type="entry name" value="FAD-bd_PCMH"/>
</dbReference>
<evidence type="ECO:0000259" key="4">
    <source>
        <dbReference type="PROSITE" id="PS51387"/>
    </source>
</evidence>
<dbReference type="Pfam" id="PF01565">
    <property type="entry name" value="FAD_binding_4"/>
    <property type="match status" value="1"/>
</dbReference>
<keyword evidence="2" id="KW-0560">Oxidoreductase</keyword>
<reference evidence="5" key="1">
    <citation type="journal article" date="2023" name="Mol. Phylogenet. Evol.">
        <title>Genome-scale phylogeny and comparative genomics of the fungal order Sordariales.</title>
        <authorList>
            <person name="Hensen N."/>
            <person name="Bonometti L."/>
            <person name="Westerberg I."/>
            <person name="Brannstrom I.O."/>
            <person name="Guillou S."/>
            <person name="Cros-Aarteil S."/>
            <person name="Calhoun S."/>
            <person name="Haridas S."/>
            <person name="Kuo A."/>
            <person name="Mondo S."/>
            <person name="Pangilinan J."/>
            <person name="Riley R."/>
            <person name="LaButti K."/>
            <person name="Andreopoulos B."/>
            <person name="Lipzen A."/>
            <person name="Chen C."/>
            <person name="Yan M."/>
            <person name="Daum C."/>
            <person name="Ng V."/>
            <person name="Clum A."/>
            <person name="Steindorff A."/>
            <person name="Ohm R.A."/>
            <person name="Martin F."/>
            <person name="Silar P."/>
            <person name="Natvig D.O."/>
            <person name="Lalanne C."/>
            <person name="Gautier V."/>
            <person name="Ament-Velasquez S.L."/>
            <person name="Kruys A."/>
            <person name="Hutchinson M.I."/>
            <person name="Powell A.J."/>
            <person name="Barry K."/>
            <person name="Miller A.N."/>
            <person name="Grigoriev I.V."/>
            <person name="Debuchy R."/>
            <person name="Gladieux P."/>
            <person name="Hiltunen Thoren M."/>
            <person name="Johannesson H."/>
        </authorList>
    </citation>
    <scope>NUCLEOTIDE SEQUENCE</scope>
    <source>
        <strain evidence="5">CBS 508.74</strain>
    </source>
</reference>
<organism evidence="5 6">
    <name type="scientific">Canariomyces notabilis</name>
    <dbReference type="NCBI Taxonomy" id="2074819"/>
    <lineage>
        <taxon>Eukaryota</taxon>
        <taxon>Fungi</taxon>
        <taxon>Dikarya</taxon>
        <taxon>Ascomycota</taxon>
        <taxon>Pezizomycotina</taxon>
        <taxon>Sordariomycetes</taxon>
        <taxon>Sordariomycetidae</taxon>
        <taxon>Sordariales</taxon>
        <taxon>Chaetomiaceae</taxon>
        <taxon>Canariomyces</taxon>
    </lineage>
</organism>
<keyword evidence="6" id="KW-1185">Reference proteome</keyword>
<feature type="domain" description="FAD-binding PCMH-type" evidence="4">
    <location>
        <begin position="119"/>
        <end position="301"/>
    </location>
</feature>
<evidence type="ECO:0000313" key="6">
    <source>
        <dbReference type="Proteomes" id="UP001302812"/>
    </source>
</evidence>
<dbReference type="InterPro" id="IPR006094">
    <property type="entry name" value="Oxid_FAD_bind_N"/>
</dbReference>
<gene>
    <name evidence="5" type="ORF">N656DRAFT_785853</name>
</gene>
<feature type="chain" id="PRO_5042990561" evidence="3">
    <location>
        <begin position="21"/>
        <end position="599"/>
    </location>
</feature>
<dbReference type="GeneID" id="89940595"/>
<dbReference type="SUPFAM" id="SSF56176">
    <property type="entry name" value="FAD-binding/transporter-associated domain-like"/>
    <property type="match status" value="1"/>
</dbReference>
<evidence type="ECO:0000313" key="5">
    <source>
        <dbReference type="EMBL" id="KAK4116977.1"/>
    </source>
</evidence>
<dbReference type="InterPro" id="IPR050432">
    <property type="entry name" value="FAD-linked_Oxidoreductases_BP"/>
</dbReference>
<dbReference type="InterPro" id="IPR016169">
    <property type="entry name" value="FAD-bd_PCMH_sub2"/>
</dbReference>
<sequence length="599" mass="65124">MPLLRNVLLCLLPLVPSVLSDSQCKPQPDRCKAVPGTPGWPSPQTWARLNESVSGRLLQPPPPGAVCHAGQPTYNEAACAAVRTAWTSYEFHTDHPISTVWNQWNNHTCLPWDGNPCSSQGYPVFVINATTVDHVKKGVDFARKHNVRLVIKSTGHDYVGRSNAPNSLSIWTHNIKGFETHASFKPKRCSVTIDSTAVTVGAGMQMNDLYGKLDAINQTIVGGGGRSVSVGGYVTGAGHGMLAPHYGLAADQVLEMEIVTPKGDIVTANECQNADLFWAMRGGGGSTFGVMTSVTMKTFPAPQMMHVDFALLASGNNTATRTIFDMVAYVVSQLPSLGDQGLSGYSFFFPLLKGILSLFPLPGVTPDDPAAEVGGFFMSAALMNATAGDMRRIWAPVLAHVNATWPNQFVPILETKSYPSFYAWFQEHYDTTPAGQDGYAVSWLLDAESLTRDLNKNSQAFERFAGGDLGTAFLVSGKGVHNAQPRGGGNAVLPAWRKAYIHATGGVRTIPFNATSAAEARRELAARTEALRQLDPDSGAYMNEASPFLDDWQRAFWGDNYDRLLRIKRTVDPNDVLWCTPCVGSERWEQVGDRLCRVK</sequence>
<dbReference type="PANTHER" id="PTHR13878">
    <property type="entry name" value="GULONOLACTONE OXIDASE"/>
    <property type="match status" value="1"/>
</dbReference>
<dbReference type="PANTHER" id="PTHR13878:SF91">
    <property type="entry name" value="FAD BINDING DOMAIN PROTEIN (AFU_ORTHOLOGUE AFUA_6G12070)-RELATED"/>
    <property type="match status" value="1"/>
</dbReference>
<dbReference type="EMBL" id="MU853332">
    <property type="protein sequence ID" value="KAK4116977.1"/>
    <property type="molecule type" value="Genomic_DNA"/>
</dbReference>
<dbReference type="AlphaFoldDB" id="A0AAN6YX42"/>
<evidence type="ECO:0000256" key="3">
    <source>
        <dbReference type="SAM" id="SignalP"/>
    </source>
</evidence>
<evidence type="ECO:0000256" key="1">
    <source>
        <dbReference type="ARBA" id="ARBA00005466"/>
    </source>
</evidence>
<name>A0AAN6YX42_9PEZI</name>
<proteinExistence type="inferred from homology"/>
<dbReference type="Proteomes" id="UP001302812">
    <property type="component" value="Unassembled WGS sequence"/>
</dbReference>
<dbReference type="GO" id="GO:0016491">
    <property type="term" value="F:oxidoreductase activity"/>
    <property type="evidence" value="ECO:0007669"/>
    <property type="project" value="UniProtKB-KW"/>
</dbReference>
<dbReference type="PROSITE" id="PS51387">
    <property type="entry name" value="FAD_PCMH"/>
    <property type="match status" value="1"/>
</dbReference>
<dbReference type="Gene3D" id="3.30.465.10">
    <property type="match status" value="2"/>
</dbReference>
<dbReference type="Pfam" id="PF08031">
    <property type="entry name" value="BBE"/>
    <property type="match status" value="1"/>
</dbReference>
<comment type="similarity">
    <text evidence="1">Belongs to the oxygen-dependent FAD-linked oxidoreductase family.</text>
</comment>
<feature type="signal peptide" evidence="3">
    <location>
        <begin position="1"/>
        <end position="20"/>
    </location>
</feature>
<dbReference type="RefSeq" id="XP_064674547.1">
    <property type="nucleotide sequence ID" value="XM_064816470.1"/>
</dbReference>
<comment type="caution">
    <text evidence="5">The sequence shown here is derived from an EMBL/GenBank/DDBJ whole genome shotgun (WGS) entry which is preliminary data.</text>
</comment>
<dbReference type="GO" id="GO:0071949">
    <property type="term" value="F:FAD binding"/>
    <property type="evidence" value="ECO:0007669"/>
    <property type="project" value="InterPro"/>
</dbReference>
<accession>A0AAN6YX42</accession>
<reference evidence="5" key="2">
    <citation type="submission" date="2023-05" db="EMBL/GenBank/DDBJ databases">
        <authorList>
            <consortium name="Lawrence Berkeley National Laboratory"/>
            <person name="Steindorff A."/>
            <person name="Hensen N."/>
            <person name="Bonometti L."/>
            <person name="Westerberg I."/>
            <person name="Brannstrom I.O."/>
            <person name="Guillou S."/>
            <person name="Cros-Aarteil S."/>
            <person name="Calhoun S."/>
            <person name="Haridas S."/>
            <person name="Kuo A."/>
            <person name="Mondo S."/>
            <person name="Pangilinan J."/>
            <person name="Riley R."/>
            <person name="Labutti K."/>
            <person name="Andreopoulos B."/>
            <person name="Lipzen A."/>
            <person name="Chen C."/>
            <person name="Yanf M."/>
            <person name="Daum C."/>
            <person name="Ng V."/>
            <person name="Clum A."/>
            <person name="Ohm R."/>
            <person name="Martin F."/>
            <person name="Silar P."/>
            <person name="Natvig D."/>
            <person name="Lalanne C."/>
            <person name="Gautier V."/>
            <person name="Ament-Velasquez S.L."/>
            <person name="Kruys A."/>
            <person name="Hutchinson M.I."/>
            <person name="Powell A.J."/>
            <person name="Barry K."/>
            <person name="Miller A.N."/>
            <person name="Grigoriev I.V."/>
            <person name="Debuchy R."/>
            <person name="Gladieux P."/>
            <person name="Thoren M.H."/>
            <person name="Johannesson H."/>
        </authorList>
    </citation>
    <scope>NUCLEOTIDE SEQUENCE</scope>
    <source>
        <strain evidence="5">CBS 508.74</strain>
    </source>
</reference>
<keyword evidence="3" id="KW-0732">Signal</keyword>
<dbReference type="InterPro" id="IPR036318">
    <property type="entry name" value="FAD-bd_PCMH-like_sf"/>
</dbReference>
<protein>
    <submittedName>
        <fullName evidence="5">FAD-binding domain-containing protein</fullName>
    </submittedName>
</protein>
<evidence type="ECO:0000256" key="2">
    <source>
        <dbReference type="ARBA" id="ARBA00023002"/>
    </source>
</evidence>